<reference evidence="1" key="2">
    <citation type="journal article" date="2022" name="New Phytol.">
        <title>Evolutionary transition to the ectomycorrhizal habit in the genomes of a hyperdiverse lineage of mushroom-forming fungi.</title>
        <authorList>
            <person name="Looney B."/>
            <person name="Miyauchi S."/>
            <person name="Morin E."/>
            <person name="Drula E."/>
            <person name="Courty P.E."/>
            <person name="Kohler A."/>
            <person name="Kuo A."/>
            <person name="LaButti K."/>
            <person name="Pangilinan J."/>
            <person name="Lipzen A."/>
            <person name="Riley R."/>
            <person name="Andreopoulos W."/>
            <person name="He G."/>
            <person name="Johnson J."/>
            <person name="Nolan M."/>
            <person name="Tritt A."/>
            <person name="Barry K.W."/>
            <person name="Grigoriev I.V."/>
            <person name="Nagy L.G."/>
            <person name="Hibbett D."/>
            <person name="Henrissat B."/>
            <person name="Matheny P.B."/>
            <person name="Labbe J."/>
            <person name="Martin F.M."/>
        </authorList>
    </citation>
    <scope>NUCLEOTIDE SEQUENCE</scope>
    <source>
        <strain evidence="1">FP105234-sp</strain>
    </source>
</reference>
<sequence>MSLPDPLSSNAHSPSPSWSGATNAAHPQQPNISASSHRSPGKGKMMDTTGAVAVDTPDVRINGTPVRPILRQSRSFGAPESDNAAWGSNFWVTLVDPQSQTSFFACPATGEVSWDPPVGHFVLPPNENGEWWEIGDNTRGGIPYYYHTKSGETVWEKPNGFVIPLTVLQNTVLGRRLSKNFSTASEGSPAQQTRRSPKERRSATASGRAQHSPSNSPSQASKKNGQHSTIRRSFSNDQYHSPAAAHAPTRAWGHGPNSSGVLSISHLPPIPGSPDGTEASVPPSPTSRKSTTAPSIERDSSKNSPVRNRGTEEGDTSSSSKRSKQAASFVPTRTPPQSLHAAVELLSQSRGHTPPPHSPKSLGKVSIESGYASQVDREAEIEKVKPSVRRPPSSPAPPTRPIPAAPKGLTIGGKEIGLPVLNAEATLNLSPVKSRAAGKPILVEKSRPGPTATLSTGVYPILPEDLASDIQQFVESDFARQYFSTHKTGFIFRRKIPMAQMMTWQKGLLTTPLLNLTRYLQKDAIRTFKVVQRLMGDRERETRPGARLQVDSTSSTVPSLTGSTNSFPTSSFGLLEEERWLLGEGLTHGELRDEIYCQVMKQLSGNPNTESVFKGWQLLCVLLVTFPPSKNFETHLHSFLMQRTSQTEGRVDIMAKYCVKRLAIVTKKGPRGKAPTIAEIETASDAAFNPSTFGESLDAVFRLQERNYPHQKTPIILPFLADGILALGGTKAEGIFRVPGDGDSVSELKLRIDRGYYNLEGVDDPHVLASLLKLWLRELTDPLVPDEMYNDCITYANDADACVGVVERLPTINRRVVLFIISFLQLFLDERVLTVTKMTSANLALVMAPNLLRCSSESMAVVFTNAQYEQTFVHNLLLHLKCSEVDPDYKPAHGLGAVSTAPAPRTSKSRTRRQTHTHA</sequence>
<proteinExistence type="predicted"/>
<dbReference type="Proteomes" id="UP000814033">
    <property type="component" value="Unassembled WGS sequence"/>
</dbReference>
<dbReference type="EMBL" id="MU275851">
    <property type="protein sequence ID" value="KAI0051617.1"/>
    <property type="molecule type" value="Genomic_DNA"/>
</dbReference>
<keyword evidence="2" id="KW-1185">Reference proteome</keyword>
<protein>
    <submittedName>
        <fullName evidence="1">RhoGAP-domain-containing protein</fullName>
    </submittedName>
</protein>
<name>A0ACB8S627_9AGAM</name>
<reference evidence="1" key="1">
    <citation type="submission" date="2021-02" db="EMBL/GenBank/DDBJ databases">
        <authorList>
            <consortium name="DOE Joint Genome Institute"/>
            <person name="Ahrendt S."/>
            <person name="Looney B.P."/>
            <person name="Miyauchi S."/>
            <person name="Morin E."/>
            <person name="Drula E."/>
            <person name="Courty P.E."/>
            <person name="Chicoki N."/>
            <person name="Fauchery L."/>
            <person name="Kohler A."/>
            <person name="Kuo A."/>
            <person name="Labutti K."/>
            <person name="Pangilinan J."/>
            <person name="Lipzen A."/>
            <person name="Riley R."/>
            <person name="Andreopoulos W."/>
            <person name="He G."/>
            <person name="Johnson J."/>
            <person name="Barry K.W."/>
            <person name="Grigoriev I.V."/>
            <person name="Nagy L."/>
            <person name="Hibbett D."/>
            <person name="Henrissat B."/>
            <person name="Matheny P.B."/>
            <person name="Labbe J."/>
            <person name="Martin F."/>
        </authorList>
    </citation>
    <scope>NUCLEOTIDE SEQUENCE</scope>
    <source>
        <strain evidence="1">FP105234-sp</strain>
    </source>
</reference>
<comment type="caution">
    <text evidence="1">The sequence shown here is derived from an EMBL/GenBank/DDBJ whole genome shotgun (WGS) entry which is preliminary data.</text>
</comment>
<evidence type="ECO:0000313" key="1">
    <source>
        <dbReference type="EMBL" id="KAI0051617.1"/>
    </source>
</evidence>
<evidence type="ECO:0000313" key="2">
    <source>
        <dbReference type="Proteomes" id="UP000814033"/>
    </source>
</evidence>
<gene>
    <name evidence="1" type="ORF">FA95DRAFT_1512106</name>
</gene>
<organism evidence="1 2">
    <name type="scientific">Auriscalpium vulgare</name>
    <dbReference type="NCBI Taxonomy" id="40419"/>
    <lineage>
        <taxon>Eukaryota</taxon>
        <taxon>Fungi</taxon>
        <taxon>Dikarya</taxon>
        <taxon>Basidiomycota</taxon>
        <taxon>Agaricomycotina</taxon>
        <taxon>Agaricomycetes</taxon>
        <taxon>Russulales</taxon>
        <taxon>Auriscalpiaceae</taxon>
        <taxon>Auriscalpium</taxon>
    </lineage>
</organism>
<accession>A0ACB8S627</accession>